<dbReference type="RefSeq" id="WP_173075636.1">
    <property type="nucleotide sequence ID" value="NZ_CP041345.1"/>
</dbReference>
<evidence type="ECO:0000313" key="14">
    <source>
        <dbReference type="Proteomes" id="UP000500961"/>
    </source>
</evidence>
<name>A0A7D3Y0T7_9BACT</name>
<keyword evidence="3 8" id="KW-1134">Transmembrane beta strand</keyword>
<evidence type="ECO:0000256" key="10">
    <source>
        <dbReference type="SAM" id="SignalP"/>
    </source>
</evidence>
<dbReference type="NCBIfam" id="TIGR04057">
    <property type="entry name" value="SusC_RagA_signa"/>
    <property type="match status" value="1"/>
</dbReference>
<keyword evidence="4 8" id="KW-0812">Transmembrane</keyword>
<dbReference type="Gene3D" id="2.170.130.10">
    <property type="entry name" value="TonB-dependent receptor, plug domain"/>
    <property type="match status" value="1"/>
</dbReference>
<evidence type="ECO:0000256" key="7">
    <source>
        <dbReference type="ARBA" id="ARBA00023237"/>
    </source>
</evidence>
<dbReference type="GO" id="GO:0009279">
    <property type="term" value="C:cell outer membrane"/>
    <property type="evidence" value="ECO:0007669"/>
    <property type="project" value="UniProtKB-SubCell"/>
</dbReference>
<dbReference type="Pfam" id="PF00593">
    <property type="entry name" value="TonB_dep_Rec_b-barrel"/>
    <property type="match status" value="1"/>
</dbReference>
<evidence type="ECO:0000259" key="11">
    <source>
        <dbReference type="Pfam" id="PF00593"/>
    </source>
</evidence>
<keyword evidence="10" id="KW-0732">Signal</keyword>
<dbReference type="Gene3D" id="2.40.170.20">
    <property type="entry name" value="TonB-dependent receptor, beta-barrel domain"/>
    <property type="match status" value="1"/>
</dbReference>
<dbReference type="EMBL" id="CP041345">
    <property type="protein sequence ID" value="QKG80673.1"/>
    <property type="molecule type" value="Genomic_DNA"/>
</dbReference>
<evidence type="ECO:0000256" key="3">
    <source>
        <dbReference type="ARBA" id="ARBA00022452"/>
    </source>
</evidence>
<evidence type="ECO:0000256" key="4">
    <source>
        <dbReference type="ARBA" id="ARBA00022692"/>
    </source>
</evidence>
<evidence type="ECO:0000256" key="1">
    <source>
        <dbReference type="ARBA" id="ARBA00004571"/>
    </source>
</evidence>
<reference evidence="13 14" key="1">
    <citation type="submission" date="2019-07" db="EMBL/GenBank/DDBJ databases">
        <title>Thalassofilum flectens gen. nov., sp. nov., a novel moderate thermophilic anaerobe from a shallow sea hot spring in Kunashir Island (Russia), representing a new family in the order Bacteroidales, and proposal of Thalassofilacea fam. nov.</title>
        <authorList>
            <person name="Kochetkova T.V."/>
            <person name="Podosokorskaya O.A."/>
            <person name="Novikov A."/>
            <person name="Elcheninov A.G."/>
            <person name="Toshchakov S.V."/>
            <person name="Kublanov I.V."/>
        </authorList>
    </citation>
    <scope>NUCLEOTIDE SEQUENCE [LARGE SCALE GENOMIC DNA]</scope>
    <source>
        <strain evidence="13 14">38-H</strain>
    </source>
</reference>
<dbReference type="NCBIfam" id="TIGR04056">
    <property type="entry name" value="OMP_RagA_SusC"/>
    <property type="match status" value="1"/>
</dbReference>
<feature type="signal peptide" evidence="10">
    <location>
        <begin position="1"/>
        <end position="19"/>
    </location>
</feature>
<keyword evidence="2 8" id="KW-0813">Transport</keyword>
<dbReference type="InterPro" id="IPR023997">
    <property type="entry name" value="TonB-dep_OMP_SusC/RagA_CS"/>
</dbReference>
<gene>
    <name evidence="13" type="ORF">FHG85_10470</name>
</gene>
<keyword evidence="5 9" id="KW-0798">TonB box</keyword>
<dbReference type="InterPro" id="IPR000531">
    <property type="entry name" value="Beta-barrel_TonB"/>
</dbReference>
<dbReference type="SUPFAM" id="SSF49464">
    <property type="entry name" value="Carboxypeptidase regulatory domain-like"/>
    <property type="match status" value="1"/>
</dbReference>
<keyword evidence="14" id="KW-1185">Reference proteome</keyword>
<comment type="subcellular location">
    <subcellularLocation>
        <location evidence="1 8">Cell outer membrane</location>
        <topology evidence="1 8">Multi-pass membrane protein</topology>
    </subcellularLocation>
</comment>
<dbReference type="InterPro" id="IPR023996">
    <property type="entry name" value="TonB-dep_OMP_SusC/RagA"/>
</dbReference>
<evidence type="ECO:0000259" key="12">
    <source>
        <dbReference type="Pfam" id="PF07715"/>
    </source>
</evidence>
<dbReference type="SUPFAM" id="SSF56935">
    <property type="entry name" value="Porins"/>
    <property type="match status" value="1"/>
</dbReference>
<keyword evidence="7 8" id="KW-0998">Cell outer membrane</keyword>
<dbReference type="Pfam" id="PF13715">
    <property type="entry name" value="CarbopepD_reg_2"/>
    <property type="match status" value="1"/>
</dbReference>
<dbReference type="InterPro" id="IPR036942">
    <property type="entry name" value="Beta-barrel_TonB_sf"/>
</dbReference>
<proteinExistence type="inferred from homology"/>
<evidence type="ECO:0000256" key="5">
    <source>
        <dbReference type="ARBA" id="ARBA00023077"/>
    </source>
</evidence>
<feature type="chain" id="PRO_5029870028" evidence="10">
    <location>
        <begin position="20"/>
        <end position="1011"/>
    </location>
</feature>
<feature type="domain" description="TonB-dependent receptor-like beta-barrel" evidence="11">
    <location>
        <begin position="445"/>
        <end position="969"/>
    </location>
</feature>
<evidence type="ECO:0000256" key="9">
    <source>
        <dbReference type="RuleBase" id="RU003357"/>
    </source>
</evidence>
<dbReference type="KEGG" id="ttz:FHG85_10470"/>
<evidence type="ECO:0000313" key="13">
    <source>
        <dbReference type="EMBL" id="QKG80673.1"/>
    </source>
</evidence>
<dbReference type="Gene3D" id="2.60.40.1120">
    <property type="entry name" value="Carboxypeptidase-like, regulatory domain"/>
    <property type="match status" value="1"/>
</dbReference>
<dbReference type="FunFam" id="2.170.130.10:FF:000008">
    <property type="entry name" value="SusC/RagA family TonB-linked outer membrane protein"/>
    <property type="match status" value="1"/>
</dbReference>
<dbReference type="InterPro" id="IPR008969">
    <property type="entry name" value="CarboxyPept-like_regulatory"/>
</dbReference>
<evidence type="ECO:0000256" key="2">
    <source>
        <dbReference type="ARBA" id="ARBA00022448"/>
    </source>
</evidence>
<dbReference type="InterPro" id="IPR037066">
    <property type="entry name" value="Plug_dom_sf"/>
</dbReference>
<evidence type="ECO:0000256" key="6">
    <source>
        <dbReference type="ARBA" id="ARBA00023136"/>
    </source>
</evidence>
<keyword evidence="13" id="KW-0675">Receptor</keyword>
<accession>A0A7D3Y0T7</accession>
<sequence>MKKIFGFISLILMCGNLLAQEITVSGTVTSSDGTTLPGVTVVVKENPSKGTVTDVDGKYTIKVLPDQTLEFSFVGMETQTIPIEGRTLINVTMNEASQMIEELVVVGYGVQKKSLVSSSVSKVSSEDIEKAAPLRVEQALQGRTAGVQVISNSGQPGEGFTVRIRGVGTNGTSDPLYIVDGMPVGGIDYLNPNDIQSVEILKDASASAIYGARAANGVVLITTKQGEKGKFSVNYDYSMGFQNAWKKVSLLNAKEYAIIMNESYANDNKAIPFPDMAVIDSLGNGTDWQDEIFYKNAPTYNHQFSVSGGNENSTFMSSLSYTYQDGIVAKGKSNYERYTYRLNSTHKIGKFSIGNSIAYTNKITRGIDPNEEFGGPLSKAINMDPITPVKNPDGTWGVSNYATQEVVNPVAYLSILNSKYVENKVVGGVWGELEIIKGLKARTSFNVDYANGSSRSFIPIYDLGGNVRTSTSEANGTVNKWFTWQNENTLTYTKAFGDHNVSAMIGMTANRYYHEYIGGKKNDLLFNDFEHAWINNGTDEDSYKAWGGADEHALLSYFGRVNYDFKGKYVFEGVLRADGSSNFGVNNRFGYFPAFSAGWLLSKEDFLQGVNAISFLKLRAGWGRNGNEAIGAFRYTSLIGAGSKYTFGTDEVITVGSNPIAISNPDLKWETSEQTNIGIDARFLSDRLSVTIDLYNKLTKDLLVVAPIPAFIGNGAPYVNGGSVRNKGVELELGYKTLWNGIGINANLSGSYNKNEVIDINNSEGRIYGTSLAVGMYNITMMEEGYPIAYFWGYKTAGVFQNQEQILNYKSSDGTVIQPNAKPGDLIWVDQNDDGKIDDNDRTQIGNPYPDFTLGLNLGLSWKDFDFSMFWYGAFGQEIFNGTRRYDLPMSNWNSSVLDRWTGEGTSNSHPRVTIDDPNQNYFKVSDFYVEDGSFLRLKNVTLGYTLPTSISQKVKVQKLRVFVTGTNLLTFTKYSGFDPEIGARSSLDIGIDRNIYPQARTFLFGVNLSF</sequence>
<organism evidence="13 14">
    <name type="scientific">Tenuifilum thalassicum</name>
    <dbReference type="NCBI Taxonomy" id="2590900"/>
    <lineage>
        <taxon>Bacteria</taxon>
        <taxon>Pseudomonadati</taxon>
        <taxon>Bacteroidota</taxon>
        <taxon>Bacteroidia</taxon>
        <taxon>Bacteroidales</taxon>
        <taxon>Tenuifilaceae</taxon>
        <taxon>Tenuifilum</taxon>
    </lineage>
</organism>
<dbReference type="AlphaFoldDB" id="A0A7D3Y0T7"/>
<dbReference type="InterPro" id="IPR039426">
    <property type="entry name" value="TonB-dep_rcpt-like"/>
</dbReference>
<dbReference type="Pfam" id="PF07715">
    <property type="entry name" value="Plug"/>
    <property type="match status" value="1"/>
</dbReference>
<evidence type="ECO:0000256" key="8">
    <source>
        <dbReference type="PROSITE-ProRule" id="PRU01360"/>
    </source>
</evidence>
<protein>
    <submittedName>
        <fullName evidence="13">TonB-dependent receptor</fullName>
    </submittedName>
</protein>
<dbReference type="Proteomes" id="UP000500961">
    <property type="component" value="Chromosome"/>
</dbReference>
<dbReference type="InterPro" id="IPR012910">
    <property type="entry name" value="Plug_dom"/>
</dbReference>
<dbReference type="PROSITE" id="PS52016">
    <property type="entry name" value="TONB_DEPENDENT_REC_3"/>
    <property type="match status" value="1"/>
</dbReference>
<comment type="similarity">
    <text evidence="8 9">Belongs to the TonB-dependent receptor family.</text>
</comment>
<keyword evidence="6 8" id="KW-0472">Membrane</keyword>
<feature type="domain" description="TonB-dependent receptor plug" evidence="12">
    <location>
        <begin position="115"/>
        <end position="218"/>
    </location>
</feature>